<feature type="compositionally biased region" description="Polar residues" evidence="2">
    <location>
        <begin position="105"/>
        <end position="124"/>
    </location>
</feature>
<keyword evidence="1" id="KW-0479">Metal-binding</keyword>
<feature type="compositionally biased region" description="Basic and acidic residues" evidence="2">
    <location>
        <begin position="716"/>
        <end position="736"/>
    </location>
</feature>
<comment type="caution">
    <text evidence="4">The sequence shown here is derived from an EMBL/GenBank/DDBJ whole genome shotgun (WGS) entry which is preliminary data.</text>
</comment>
<dbReference type="InterPro" id="IPR036236">
    <property type="entry name" value="Znf_C2H2_sf"/>
</dbReference>
<gene>
    <name evidence="4" type="ORF">CUNI_LOCUS4772</name>
</gene>
<feature type="compositionally biased region" description="Basic residues" evidence="2">
    <location>
        <begin position="682"/>
        <end position="692"/>
    </location>
</feature>
<feature type="compositionally biased region" description="Basic and acidic residues" evidence="2">
    <location>
        <begin position="693"/>
        <end position="702"/>
    </location>
</feature>
<feature type="region of interest" description="Disordered" evidence="2">
    <location>
        <begin position="195"/>
        <end position="243"/>
    </location>
</feature>
<keyword evidence="1" id="KW-0862">Zinc</keyword>
<feature type="compositionally biased region" description="Basic and acidic residues" evidence="2">
    <location>
        <begin position="567"/>
        <end position="576"/>
    </location>
</feature>
<feature type="compositionally biased region" description="Polar residues" evidence="2">
    <location>
        <begin position="276"/>
        <end position="307"/>
    </location>
</feature>
<feature type="domain" description="C2H2-type" evidence="3">
    <location>
        <begin position="392"/>
        <end position="420"/>
    </location>
</feature>
<protein>
    <recommendedName>
        <fullName evidence="3">C2H2-type domain-containing protein</fullName>
    </recommendedName>
</protein>
<feature type="region of interest" description="Disordered" evidence="2">
    <location>
        <begin position="650"/>
        <end position="1050"/>
    </location>
</feature>
<dbReference type="GO" id="GO:0008270">
    <property type="term" value="F:zinc ion binding"/>
    <property type="evidence" value="ECO:0007669"/>
    <property type="project" value="UniProtKB-KW"/>
</dbReference>
<feature type="compositionally biased region" description="Low complexity" evidence="2">
    <location>
        <begin position="982"/>
        <end position="993"/>
    </location>
</feature>
<dbReference type="PANTHER" id="PTHR21020:SF0">
    <property type="entry name" value="ZINC FINGER PROTEIN 800"/>
    <property type="match status" value="1"/>
</dbReference>
<feature type="compositionally biased region" description="Polar residues" evidence="2">
    <location>
        <begin position="892"/>
        <end position="906"/>
    </location>
</feature>
<feature type="compositionally biased region" description="Polar residues" evidence="2">
    <location>
        <begin position="941"/>
        <end position="963"/>
    </location>
</feature>
<evidence type="ECO:0000256" key="2">
    <source>
        <dbReference type="SAM" id="MobiDB-lite"/>
    </source>
</evidence>
<feature type="compositionally biased region" description="Polar residues" evidence="2">
    <location>
        <begin position="788"/>
        <end position="806"/>
    </location>
</feature>
<reference evidence="4" key="1">
    <citation type="submission" date="2021-04" db="EMBL/GenBank/DDBJ databases">
        <authorList>
            <consortium name="Molecular Ecology Group"/>
        </authorList>
    </citation>
    <scope>NUCLEOTIDE SEQUENCE</scope>
</reference>
<dbReference type="InterPro" id="IPR013087">
    <property type="entry name" value="Znf_C2H2_type"/>
</dbReference>
<feature type="compositionally biased region" description="Low complexity" evidence="2">
    <location>
        <begin position="607"/>
        <end position="620"/>
    </location>
</feature>
<dbReference type="PROSITE" id="PS50157">
    <property type="entry name" value="ZINC_FINGER_C2H2_2"/>
    <property type="match status" value="1"/>
</dbReference>
<evidence type="ECO:0000313" key="5">
    <source>
        <dbReference type="Proteomes" id="UP000678393"/>
    </source>
</evidence>
<feature type="compositionally biased region" description="Basic and acidic residues" evidence="2">
    <location>
        <begin position="1015"/>
        <end position="1024"/>
    </location>
</feature>
<feature type="compositionally biased region" description="Basic and acidic residues" evidence="2">
    <location>
        <begin position="1031"/>
        <end position="1040"/>
    </location>
</feature>
<feature type="compositionally biased region" description="Low complexity" evidence="2">
    <location>
        <begin position="841"/>
        <end position="853"/>
    </location>
</feature>
<dbReference type="SUPFAM" id="SSF57667">
    <property type="entry name" value="beta-beta-alpha zinc fingers"/>
    <property type="match status" value="1"/>
</dbReference>
<feature type="region of interest" description="Disordered" evidence="2">
    <location>
        <begin position="461"/>
        <end position="513"/>
    </location>
</feature>
<name>A0A8S3YQ12_9EUPU</name>
<accession>A0A8S3YQ12</accession>
<feature type="region of interest" description="Disordered" evidence="2">
    <location>
        <begin position="1814"/>
        <end position="1843"/>
    </location>
</feature>
<evidence type="ECO:0000256" key="1">
    <source>
        <dbReference type="PROSITE-ProRule" id="PRU00042"/>
    </source>
</evidence>
<evidence type="ECO:0000259" key="3">
    <source>
        <dbReference type="PROSITE" id="PS50157"/>
    </source>
</evidence>
<dbReference type="EMBL" id="CAJHNH020000669">
    <property type="protein sequence ID" value="CAG5119214.1"/>
    <property type="molecule type" value="Genomic_DNA"/>
</dbReference>
<organism evidence="4 5">
    <name type="scientific">Candidula unifasciata</name>
    <dbReference type="NCBI Taxonomy" id="100452"/>
    <lineage>
        <taxon>Eukaryota</taxon>
        <taxon>Metazoa</taxon>
        <taxon>Spiralia</taxon>
        <taxon>Lophotrochozoa</taxon>
        <taxon>Mollusca</taxon>
        <taxon>Gastropoda</taxon>
        <taxon>Heterobranchia</taxon>
        <taxon>Euthyneura</taxon>
        <taxon>Panpulmonata</taxon>
        <taxon>Eupulmonata</taxon>
        <taxon>Stylommatophora</taxon>
        <taxon>Helicina</taxon>
        <taxon>Helicoidea</taxon>
        <taxon>Geomitridae</taxon>
        <taxon>Candidula</taxon>
    </lineage>
</organism>
<keyword evidence="1" id="KW-0863">Zinc-finger</keyword>
<dbReference type="OrthoDB" id="10066279at2759"/>
<dbReference type="SMART" id="SM00355">
    <property type="entry name" value="ZnF_C2H2"/>
    <property type="match status" value="6"/>
</dbReference>
<keyword evidence="5" id="KW-1185">Reference proteome</keyword>
<feature type="region of interest" description="Disordered" evidence="2">
    <location>
        <begin position="562"/>
        <end position="622"/>
    </location>
</feature>
<dbReference type="PROSITE" id="PS00028">
    <property type="entry name" value="ZINC_FINGER_C2H2_1"/>
    <property type="match status" value="3"/>
</dbReference>
<feature type="region of interest" description="Disordered" evidence="2">
    <location>
        <begin position="1064"/>
        <end position="1099"/>
    </location>
</feature>
<dbReference type="InterPro" id="IPR039149">
    <property type="entry name" value="ZNF800"/>
</dbReference>
<proteinExistence type="predicted"/>
<feature type="compositionally biased region" description="Basic and acidic residues" evidence="2">
    <location>
        <begin position="876"/>
        <end position="890"/>
    </location>
</feature>
<feature type="region of interest" description="Disordered" evidence="2">
    <location>
        <begin position="258"/>
        <end position="311"/>
    </location>
</feature>
<feature type="compositionally biased region" description="Basic and acidic residues" evidence="2">
    <location>
        <begin position="825"/>
        <end position="840"/>
    </location>
</feature>
<feature type="compositionally biased region" description="Polar residues" evidence="2">
    <location>
        <begin position="1172"/>
        <end position="1199"/>
    </location>
</feature>
<feature type="compositionally biased region" description="Basic and acidic residues" evidence="2">
    <location>
        <begin position="764"/>
        <end position="787"/>
    </location>
</feature>
<feature type="region of interest" description="Disordered" evidence="2">
    <location>
        <begin position="103"/>
        <end position="124"/>
    </location>
</feature>
<dbReference type="PANTHER" id="PTHR21020">
    <property type="entry name" value="ZINC FINGER PROTEIN 800"/>
    <property type="match status" value="1"/>
</dbReference>
<dbReference type="Proteomes" id="UP000678393">
    <property type="component" value="Unassembled WGS sequence"/>
</dbReference>
<sequence>MADKDADGAKLDISLLRTPIQISGKPIEQVLNSIHYGSPELRCLLMDECDLIFECKVCRALFRDLPNFVSHKRAYCTKSALETRHVTIAGLPEEKVVVIQPQAPEETSSGLPSISQQPKSARPSLEQTIMRIQSGELGRSEAYQVYTEAAEKLQRQKEGMKVATIRTTAIPTNKNAVFIDVNMASVNIHERQQQVNNGNNSGYDQKRNDSSVTVIKRKTGERQSNTRNVRKSAKQERQSSEPQKLLMEQLKEIQHKVKQKVAAAQDKTAQQKKVKNASQNASSQKDAVSPAITDSSQKTLSNTNTTRAQKKLADCSGLKVLSSDNVQSTAASDEEAKSNVKDESDLKEVKYALVKNKVDNKIRLKAAKENKLLTALAVTASTRRKKLSKRVPVCSKCDSVFATTKSLHYHEQIHHSGKRTFYPCPYCSSVFYYFFGITRHLFRNHSKSLDEINAMRSQLRERSFTKPLSTSSCAKEVGGSSPGSGRSTRSLGRSHLLNLSPDTSNPAETSALGDKQLYKKLSGDAGDITEAPSKIARHKIQQENSTHKEHLISPKISTLKTENAVSAKEDRGEPRPMRHKNRQQRGLGDNIRKSGKTDNLIGSPLGVSTPVSSSPIVSRSQDNLSHLCPKCHRAFRRKISCKNHIKVCKAKGGSAKKPARTPNTRHKDQGLTPDSDPFNSNKHTKMKNKNKTSGHDSTDKVIKVTSDSQSQSPVKIPEKKDERLDIFQDEYSERKTSLRNSQVSSMDRTRNLGPHRSSSVDRVVTSDEPRNRSRERNSATRDERDSSVESTQSNMEGKSPRSSRNVVSRYAALAQLSKSPSKLETSIKSDKSHESYEKVSDSQQVEVSENSSEAGRTFLHNGREKTPGDDICVETLKSEIRSKEASEEKSLSVPSTAPKTRPTTFRSDIIKSIIDQRPSAENDTKDNDEIDHEAILAEISLPSSVLTNGSPEKQQNSQYTGYKTSPEAGLSSAHQPPDSGDKSGLLSDLSSDSCRVEATENICDVSSSAGASAMEDTRADKSEAELGDPAIKSDEIKLDTVDPESTQDTSMDVMINAGEKLDTAGSEHKVTENTQSMEDVQLNVAESSRKSAEDDPDMQQNVQLDIPDYKHETSESSVEMEPAVQAQVEERLPEILQDESSIKALHLTKQEDKPLDPEKTEVTAQKLAVSEIRNNSGNSENCKNKPGSSKSKAIKQQNLPPVAVVSALSERPKRKRKVPNRNKDAEEMLSKIHNHNRDVAPVKKTKITHEIKANESPKKKLKVETAKTETSTVAVHEKNVPVKDELATPTKNRRLYKKDESLELECAVDDSDELFGKAKGRFVSNRMYVLKCGSKNKRLKCFDQTKVFRLIDEEQLKCLECGEFCSQVCNLRRHVIRQHLKWSRFKCKLCKFESYDRSECATHLIRGHKNRAITLRNVNKFILDIVRQGSLARSVKKKESTKVKQKSESREENIYVRPTVKKTLHLPQTPEDEILHRSAIEESSGNRAIKSDKEQPWVGTSVELIPMANSSESIHSVATKNQNSLLTLSPKVETQAKQLIQQHISSKAGLETAGKVTRKTLPFNISTRNSPRTFDTTPYNAVSDGAAAEAEASLFKQKFQPVIGKISIHQETVSPPGKIEAERVSGQKFQPATGKIQENNILPSRKPLQKTSARSNGSLHKDLVKSGTGFVSPALVEASSTDTVQKSRNIFEHIKLQTTSSASAVSSVVTTALTVSEPAPSGCQELTVTSSLHQNPSPRIVEVKVENPKNVTISSGQVLSQVLDSSHKKGTSPKTEKPKVVSYVFQSPQPKLSNSSGNTVNSDTLGKFLIKSGDQVSLPGTSRSPPQPVTKLNIQPGTSLSPPQPVTKLNIQPGKFTSAQVIDCANLQRKHMSVPSLSSSAAKITPADNLKVTPRVSGTSKETAASSSGLSLAAALTKGGHIFTTVATSFIVNHGQAGKFIVYTRPAGAKDSTTVSSVTKQSPVTSSLPLVSSPSVAADVQTSEANLQKDSQSQGSVVEDVLSPGTFVIRKHYL</sequence>
<feature type="region of interest" description="Disordered" evidence="2">
    <location>
        <begin position="1169"/>
        <end position="1224"/>
    </location>
</feature>
<evidence type="ECO:0000313" key="4">
    <source>
        <dbReference type="EMBL" id="CAG5119214.1"/>
    </source>
</evidence>
<feature type="compositionally biased region" description="Basic and acidic residues" evidence="2">
    <location>
        <begin position="918"/>
        <end position="935"/>
    </location>
</feature>
<feature type="compositionally biased region" description="Low complexity" evidence="2">
    <location>
        <begin position="483"/>
        <end position="497"/>
    </location>
</feature>
<dbReference type="Gene3D" id="3.30.160.60">
    <property type="entry name" value="Classic Zinc Finger"/>
    <property type="match status" value="2"/>
</dbReference>